<feature type="transmembrane region" description="Helical" evidence="2">
    <location>
        <begin position="6"/>
        <end position="32"/>
    </location>
</feature>
<dbReference type="AlphaFoldDB" id="A0A7W8G8J9"/>
<reference evidence="3 4" key="1">
    <citation type="submission" date="2020-08" db="EMBL/GenBank/DDBJ databases">
        <title>Genomic Encyclopedia of Type Strains, Phase IV (KMG-IV): sequencing the most valuable type-strain genomes for metagenomic binning, comparative biology and taxonomic classification.</title>
        <authorList>
            <person name="Goeker M."/>
        </authorList>
    </citation>
    <scope>NUCLEOTIDE SEQUENCE [LARGE SCALE GENOMIC DNA]</scope>
    <source>
        <strain evidence="3 4">DSM 103462</strain>
    </source>
</reference>
<sequence length="252" mass="26114">MFSDVHFSVVILRAFLCALGFALLCVGITFLYQKFLSIDTGGFAAESDPVAAKAQSGGVVNIVVGDSSLPDEELAPKFTVLNNHSDLNKNSESLSAASNTFSEEEPSSASPGQPEPLAAGPAPHAERAQDNPAPHAERAQDNPAPSVAADNSFKPVSLGQVSHNPEPDAPSARAAAASSDGNSTEQLDELPDISDMQTDSSDVASELDSPGTDEIVSDTEFATGGSKMKEQPISGDTTVMAKAIQTLLAKDN</sequence>
<keyword evidence="2" id="KW-1133">Transmembrane helix</keyword>
<gene>
    <name evidence="3" type="ORF">HNP76_001102</name>
</gene>
<accession>A0A7W8G8J9</accession>
<feature type="compositionally biased region" description="Basic and acidic residues" evidence="1">
    <location>
        <begin position="124"/>
        <end position="140"/>
    </location>
</feature>
<feature type="compositionally biased region" description="Low complexity" evidence="1">
    <location>
        <begin position="169"/>
        <end position="179"/>
    </location>
</feature>
<dbReference type="RefSeq" id="WP_184658321.1">
    <property type="nucleotide sequence ID" value="NZ_JACHFQ010000003.1"/>
</dbReference>
<name>A0A7W8G8J9_9SPIR</name>
<comment type="caution">
    <text evidence="3">The sequence shown here is derived from an EMBL/GenBank/DDBJ whole genome shotgun (WGS) entry which is preliminary data.</text>
</comment>
<evidence type="ECO:0000256" key="1">
    <source>
        <dbReference type="SAM" id="MobiDB-lite"/>
    </source>
</evidence>
<feature type="compositionally biased region" description="Polar residues" evidence="1">
    <location>
        <begin position="89"/>
        <end position="111"/>
    </location>
</feature>
<keyword evidence="2" id="KW-0812">Transmembrane</keyword>
<evidence type="ECO:0000256" key="2">
    <source>
        <dbReference type="SAM" id="Phobius"/>
    </source>
</evidence>
<dbReference type="EMBL" id="JACHFQ010000003">
    <property type="protein sequence ID" value="MBB5225745.1"/>
    <property type="molecule type" value="Genomic_DNA"/>
</dbReference>
<organism evidence="3 4">
    <name type="scientific">Treponema ruminis</name>
    <dbReference type="NCBI Taxonomy" id="744515"/>
    <lineage>
        <taxon>Bacteria</taxon>
        <taxon>Pseudomonadati</taxon>
        <taxon>Spirochaetota</taxon>
        <taxon>Spirochaetia</taxon>
        <taxon>Spirochaetales</taxon>
        <taxon>Treponemataceae</taxon>
        <taxon>Treponema</taxon>
    </lineage>
</organism>
<feature type="region of interest" description="Disordered" evidence="1">
    <location>
        <begin position="89"/>
        <end position="234"/>
    </location>
</feature>
<dbReference type="Proteomes" id="UP000518887">
    <property type="component" value="Unassembled WGS sequence"/>
</dbReference>
<protein>
    <submittedName>
        <fullName evidence="3">Uncharacterized protein</fullName>
    </submittedName>
</protein>
<proteinExistence type="predicted"/>
<evidence type="ECO:0000313" key="4">
    <source>
        <dbReference type="Proteomes" id="UP000518887"/>
    </source>
</evidence>
<keyword evidence="2" id="KW-0472">Membrane</keyword>
<keyword evidence="4" id="KW-1185">Reference proteome</keyword>
<evidence type="ECO:0000313" key="3">
    <source>
        <dbReference type="EMBL" id="MBB5225745.1"/>
    </source>
</evidence>